<dbReference type="EMBL" id="DSZZ01000016">
    <property type="protein sequence ID" value="HGU51954.1"/>
    <property type="molecule type" value="Genomic_DNA"/>
</dbReference>
<name>A0A7V4KBK6_FERPE</name>
<organism evidence="1">
    <name type="scientific">Fervidobacterium pennivorans</name>
    <dbReference type="NCBI Taxonomy" id="93466"/>
    <lineage>
        <taxon>Bacteria</taxon>
        <taxon>Thermotogati</taxon>
        <taxon>Thermotogota</taxon>
        <taxon>Thermotogae</taxon>
        <taxon>Thermotogales</taxon>
        <taxon>Fervidobacteriaceae</taxon>
        <taxon>Fervidobacterium</taxon>
    </lineage>
</organism>
<reference evidence="1" key="1">
    <citation type="journal article" date="2020" name="mSystems">
        <title>Genome- and Community-Level Interaction Insights into Carbon Utilization and Element Cycling Functions of Hydrothermarchaeota in Hydrothermal Sediment.</title>
        <authorList>
            <person name="Zhou Z."/>
            <person name="Liu Y."/>
            <person name="Xu W."/>
            <person name="Pan J."/>
            <person name="Luo Z.H."/>
            <person name="Li M."/>
        </authorList>
    </citation>
    <scope>NUCLEOTIDE SEQUENCE [LARGE SCALE GENOMIC DNA]</scope>
    <source>
        <strain evidence="1">SpSt-61</strain>
    </source>
</reference>
<comment type="caution">
    <text evidence="1">The sequence shown here is derived from an EMBL/GenBank/DDBJ whole genome shotgun (WGS) entry which is preliminary data.</text>
</comment>
<sequence length="64" mass="7466">MIIRISKDDAEFVLTYDKNAKLIEKLDEELKEVDICTTHVTFDEEIAKKLNEMGVIRVLIIQDK</sequence>
<evidence type="ECO:0000313" key="1">
    <source>
        <dbReference type="EMBL" id="HGU51954.1"/>
    </source>
</evidence>
<dbReference type="AlphaFoldDB" id="A0A7V4KBK6"/>
<gene>
    <name evidence="1" type="ORF">ENT78_00240</name>
</gene>
<protein>
    <submittedName>
        <fullName evidence="1">Uncharacterized protein</fullName>
    </submittedName>
</protein>
<proteinExistence type="predicted"/>
<accession>A0A7V4KBK6</accession>